<evidence type="ECO:0000256" key="10">
    <source>
        <dbReference type="ARBA" id="ARBA00049244"/>
    </source>
</evidence>
<keyword evidence="5" id="KW-0479">Metal-binding</keyword>
<dbReference type="Pfam" id="PF14792">
    <property type="entry name" value="DNA_pol_B_palm"/>
    <property type="match status" value="1"/>
</dbReference>
<feature type="compositionally biased region" description="Basic and acidic residues" evidence="12">
    <location>
        <begin position="123"/>
        <end position="139"/>
    </location>
</feature>
<evidence type="ECO:0000256" key="6">
    <source>
        <dbReference type="ARBA" id="ARBA00022763"/>
    </source>
</evidence>
<dbReference type="Pfam" id="PF14791">
    <property type="entry name" value="DNA_pol_B_thumb"/>
    <property type="match status" value="1"/>
</dbReference>
<dbReference type="Pfam" id="PF14716">
    <property type="entry name" value="HHH_8"/>
    <property type="match status" value="1"/>
</dbReference>
<evidence type="ECO:0000256" key="5">
    <source>
        <dbReference type="ARBA" id="ARBA00022723"/>
    </source>
</evidence>
<dbReference type="InterPro" id="IPR028207">
    <property type="entry name" value="DNA_pol_B_palm_palm"/>
</dbReference>
<dbReference type="InterPro" id="IPR037160">
    <property type="entry name" value="DNA_Pol_thumb_sf"/>
</dbReference>
<dbReference type="InterPro" id="IPR002008">
    <property type="entry name" value="DNA_pol_X_beta-like"/>
</dbReference>
<gene>
    <name evidence="14" type="ORF">EJ03DRAFT_364692</name>
</gene>
<keyword evidence="9 11" id="KW-0539">Nucleus</keyword>
<dbReference type="GO" id="GO:0006303">
    <property type="term" value="P:double-strand break repair via nonhomologous end joining"/>
    <property type="evidence" value="ECO:0007669"/>
    <property type="project" value="TreeGrafter"/>
</dbReference>
<keyword evidence="3 11" id="KW-0808">Transferase</keyword>
<dbReference type="SMART" id="SM00483">
    <property type="entry name" value="POLXc"/>
    <property type="match status" value="1"/>
</dbReference>
<evidence type="ECO:0000256" key="8">
    <source>
        <dbReference type="ARBA" id="ARBA00023204"/>
    </source>
</evidence>
<evidence type="ECO:0000256" key="3">
    <source>
        <dbReference type="ARBA" id="ARBA00022679"/>
    </source>
</evidence>
<reference evidence="14" key="1">
    <citation type="journal article" date="2020" name="Stud. Mycol.">
        <title>101 Dothideomycetes genomes: a test case for predicting lifestyles and emergence of pathogens.</title>
        <authorList>
            <person name="Haridas S."/>
            <person name="Albert R."/>
            <person name="Binder M."/>
            <person name="Bloem J."/>
            <person name="Labutti K."/>
            <person name="Salamov A."/>
            <person name="Andreopoulos B."/>
            <person name="Baker S."/>
            <person name="Barry K."/>
            <person name="Bills G."/>
            <person name="Bluhm B."/>
            <person name="Cannon C."/>
            <person name="Castanera R."/>
            <person name="Culley D."/>
            <person name="Daum C."/>
            <person name="Ezra D."/>
            <person name="Gonzalez J."/>
            <person name="Henrissat B."/>
            <person name="Kuo A."/>
            <person name="Liang C."/>
            <person name="Lipzen A."/>
            <person name="Lutzoni F."/>
            <person name="Magnuson J."/>
            <person name="Mondo S."/>
            <person name="Nolan M."/>
            <person name="Ohm R."/>
            <person name="Pangilinan J."/>
            <person name="Park H.-J."/>
            <person name="Ramirez L."/>
            <person name="Alfaro M."/>
            <person name="Sun H."/>
            <person name="Tritt A."/>
            <person name="Yoshinaga Y."/>
            <person name="Zwiers L.-H."/>
            <person name="Turgeon B."/>
            <person name="Goodwin S."/>
            <person name="Spatafora J."/>
            <person name="Crous P."/>
            <person name="Grigoriev I."/>
        </authorList>
    </citation>
    <scope>NUCLEOTIDE SEQUENCE</scope>
    <source>
        <strain evidence="14">CBS 116005</strain>
    </source>
</reference>
<dbReference type="SUPFAM" id="SSF47802">
    <property type="entry name" value="DNA polymerase beta, N-terminal domain-like"/>
    <property type="match status" value="1"/>
</dbReference>
<evidence type="ECO:0000256" key="9">
    <source>
        <dbReference type="ARBA" id="ARBA00023242"/>
    </source>
</evidence>
<dbReference type="GO" id="GO:0003677">
    <property type="term" value="F:DNA binding"/>
    <property type="evidence" value="ECO:0007669"/>
    <property type="project" value="UniProtKB-UniRule"/>
</dbReference>
<dbReference type="CDD" id="cd00141">
    <property type="entry name" value="NT_POLXc"/>
    <property type="match status" value="1"/>
</dbReference>
<dbReference type="PANTHER" id="PTHR11276:SF29">
    <property type="entry name" value="DNA POLYMERASE TYPE-X FAMILY PROTEIN POL4"/>
    <property type="match status" value="1"/>
</dbReference>
<dbReference type="Gene3D" id="3.30.210.10">
    <property type="entry name" value="DNA polymerase, thumb domain"/>
    <property type="match status" value="1"/>
</dbReference>
<protein>
    <recommendedName>
        <fullName evidence="11">DNA polymerase</fullName>
        <ecNumber evidence="11">2.7.7.7</ecNumber>
    </recommendedName>
</protein>
<comment type="subcellular location">
    <subcellularLocation>
        <location evidence="1 11">Nucleus</location>
    </subcellularLocation>
</comment>
<dbReference type="Pfam" id="PF10391">
    <property type="entry name" value="DNA_pol_lambd_f"/>
    <property type="match status" value="1"/>
</dbReference>
<sequence length="696" mass="78276">MSQASTVVSDDEAPSSQTLQELQTIHAKGKLDLSYFPPIFVSATHIETEDLHELEDGLAEVGANLTYDVSEAKIILTKVEKPRRIAFDLRAKGMWTEKVKALPERSKRQEDLVEPVAKRRRLDRSDKVTEEAGKSHEEAIVIDDESTEDEAEAEADARQKTQSELDHSSKRARTPSPDHNASLQDDIITAVKVDWFEDSRKAGEALPTDLYAIHRSGNPASPTPQKINDVLERAKEDAEHGLRSQDRFGKRGFGCHQPATKDASWAAGHGSNTNYAHLLQQTTTEHDQGHSSDLPEMPEWVKRGFKYACQRCTPLNSPNDKFIDLLKKIRLARTLINDEIGVRAYSTSIASLAAYPYRLSSPREILALPGCDTKIANLYVELANTGKIQLVEDLENDEEMKILRLFYEIWGVGATTAREFYFDRGWKELDDIVEFGWSTLSRVQQIGVKYYDEFLDPIPRAEVEEIGQIIHRHAVKVRDDAVQTILVGGYRRGKAACGDVDIIVSHPDESHTLNIINDIIASLEDEGWITHTLLLSLNNSKRNQETLPYRSREGPSGSHGGFDTLDKALVVWQDPHWPNKEADLAANPKAKNKNIHRRVDIIKAPWRTAGCAVVGWSGGTTFERDLRRYAKNLKGWKFDSSGVRDHAKGEVLDLEGFYEYNGKIGKGRAKTLGEAEKRVFEGFGLEYRVPWERCTG</sequence>
<dbReference type="Gene3D" id="1.10.150.110">
    <property type="entry name" value="DNA polymerase beta, N-terminal domain-like"/>
    <property type="match status" value="1"/>
</dbReference>
<evidence type="ECO:0000256" key="4">
    <source>
        <dbReference type="ARBA" id="ARBA00022695"/>
    </source>
</evidence>
<name>A0A6G1L795_9PEZI</name>
<dbReference type="FunFam" id="1.10.150.20:FF:000010">
    <property type="entry name" value="DNA polymerase lambda"/>
    <property type="match status" value="1"/>
</dbReference>
<dbReference type="EMBL" id="ML995847">
    <property type="protein sequence ID" value="KAF2768114.1"/>
    <property type="molecule type" value="Genomic_DNA"/>
</dbReference>
<evidence type="ECO:0000259" key="13">
    <source>
        <dbReference type="SMART" id="SM00483"/>
    </source>
</evidence>
<evidence type="ECO:0000256" key="7">
    <source>
        <dbReference type="ARBA" id="ARBA00022932"/>
    </source>
</evidence>
<dbReference type="PRINTS" id="PR00870">
    <property type="entry name" value="DNAPOLXBETA"/>
</dbReference>
<feature type="region of interest" description="Disordered" evidence="12">
    <location>
        <begin position="120"/>
        <end position="185"/>
    </location>
</feature>
<dbReference type="InterPro" id="IPR019843">
    <property type="entry name" value="DNA_pol-X_BS"/>
</dbReference>
<keyword evidence="15" id="KW-1185">Reference proteome</keyword>
<comment type="catalytic activity">
    <reaction evidence="10 11">
        <text>DNA(n) + a 2'-deoxyribonucleoside 5'-triphosphate = DNA(n+1) + diphosphate</text>
        <dbReference type="Rhea" id="RHEA:22508"/>
        <dbReference type="Rhea" id="RHEA-COMP:17339"/>
        <dbReference type="Rhea" id="RHEA-COMP:17340"/>
        <dbReference type="ChEBI" id="CHEBI:33019"/>
        <dbReference type="ChEBI" id="CHEBI:61560"/>
        <dbReference type="ChEBI" id="CHEBI:173112"/>
        <dbReference type="EC" id="2.7.7.7"/>
    </reaction>
</comment>
<dbReference type="InterPro" id="IPR010996">
    <property type="entry name" value="HHH_MUS81"/>
</dbReference>
<dbReference type="GO" id="GO:0003887">
    <property type="term" value="F:DNA-directed DNA polymerase activity"/>
    <property type="evidence" value="ECO:0007669"/>
    <property type="project" value="UniProtKB-UniRule"/>
</dbReference>
<dbReference type="FunFam" id="3.30.210.10:FF:000005">
    <property type="entry name" value="DNA polymerase IV"/>
    <property type="match status" value="1"/>
</dbReference>
<dbReference type="PRINTS" id="PR00869">
    <property type="entry name" value="DNAPOLX"/>
</dbReference>
<evidence type="ECO:0000313" key="15">
    <source>
        <dbReference type="Proteomes" id="UP000799436"/>
    </source>
</evidence>
<dbReference type="InterPro" id="IPR043519">
    <property type="entry name" value="NT_sf"/>
</dbReference>
<dbReference type="GO" id="GO:0005634">
    <property type="term" value="C:nucleus"/>
    <property type="evidence" value="ECO:0007669"/>
    <property type="project" value="UniProtKB-SubCell"/>
</dbReference>
<dbReference type="AlphaFoldDB" id="A0A6G1L795"/>
<dbReference type="Proteomes" id="UP000799436">
    <property type="component" value="Unassembled WGS sequence"/>
</dbReference>
<keyword evidence="4 11" id="KW-0548">Nucleotidyltransferase</keyword>
<organism evidence="14 15">
    <name type="scientific">Teratosphaeria nubilosa</name>
    <dbReference type="NCBI Taxonomy" id="161662"/>
    <lineage>
        <taxon>Eukaryota</taxon>
        <taxon>Fungi</taxon>
        <taxon>Dikarya</taxon>
        <taxon>Ascomycota</taxon>
        <taxon>Pezizomycotina</taxon>
        <taxon>Dothideomycetes</taxon>
        <taxon>Dothideomycetidae</taxon>
        <taxon>Mycosphaerellales</taxon>
        <taxon>Teratosphaeriaceae</taxon>
        <taxon>Teratosphaeria</taxon>
    </lineage>
</organism>
<keyword evidence="7 11" id="KW-0239">DNA-directed DNA polymerase</keyword>
<feature type="domain" description="DNA-directed DNA polymerase X" evidence="13">
    <location>
        <begin position="316"/>
        <end position="694"/>
    </location>
</feature>
<feature type="compositionally biased region" description="Basic and acidic residues" evidence="12">
    <location>
        <begin position="155"/>
        <end position="169"/>
    </location>
</feature>
<comment type="similarity">
    <text evidence="2 11">Belongs to the DNA polymerase type-X family.</text>
</comment>
<dbReference type="FunFam" id="1.10.150.110:FF:000005">
    <property type="entry name" value="DNA polymerase POL4"/>
    <property type="match status" value="1"/>
</dbReference>
<dbReference type="GO" id="GO:0046872">
    <property type="term" value="F:metal ion binding"/>
    <property type="evidence" value="ECO:0007669"/>
    <property type="project" value="UniProtKB-UniRule"/>
</dbReference>
<dbReference type="PANTHER" id="PTHR11276">
    <property type="entry name" value="DNA POLYMERASE TYPE-X FAMILY MEMBER"/>
    <property type="match status" value="1"/>
</dbReference>
<feature type="compositionally biased region" description="Acidic residues" evidence="12">
    <location>
        <begin position="140"/>
        <end position="154"/>
    </location>
</feature>
<keyword evidence="8 11" id="KW-0234">DNA repair</keyword>
<proteinExistence type="inferred from homology"/>
<dbReference type="Gene3D" id="1.10.150.20">
    <property type="entry name" value="5' to 3' exonuclease, C-terminal subdomain"/>
    <property type="match status" value="1"/>
</dbReference>
<evidence type="ECO:0000256" key="1">
    <source>
        <dbReference type="ARBA" id="ARBA00004123"/>
    </source>
</evidence>
<dbReference type="InterPro" id="IPR022312">
    <property type="entry name" value="DNA_pol_X"/>
</dbReference>
<dbReference type="InterPro" id="IPR002054">
    <property type="entry name" value="DNA-dir_DNA_pol_X"/>
</dbReference>
<evidence type="ECO:0000256" key="11">
    <source>
        <dbReference type="RuleBase" id="RU366014"/>
    </source>
</evidence>
<dbReference type="InterPro" id="IPR027421">
    <property type="entry name" value="DNA_pol_lamdba_lyase_dom_sf"/>
</dbReference>
<dbReference type="PROSITE" id="PS00522">
    <property type="entry name" value="DNA_POLYMERASE_X"/>
    <property type="match status" value="1"/>
</dbReference>
<accession>A0A6G1L795</accession>
<dbReference type="InterPro" id="IPR029398">
    <property type="entry name" value="PolB_thumb"/>
</dbReference>
<dbReference type="Gene3D" id="3.30.460.10">
    <property type="entry name" value="Beta Polymerase, domain 2"/>
    <property type="match status" value="1"/>
</dbReference>
<evidence type="ECO:0000256" key="12">
    <source>
        <dbReference type="SAM" id="MobiDB-lite"/>
    </source>
</evidence>
<dbReference type="OrthoDB" id="205514at2759"/>
<keyword evidence="6 11" id="KW-0227">DNA damage</keyword>
<dbReference type="SUPFAM" id="SSF81585">
    <property type="entry name" value="PsbU/PolX domain-like"/>
    <property type="match status" value="1"/>
</dbReference>
<evidence type="ECO:0000256" key="2">
    <source>
        <dbReference type="ARBA" id="ARBA00008323"/>
    </source>
</evidence>
<dbReference type="InterPro" id="IPR018944">
    <property type="entry name" value="DNA_pol_lambd_fingers_domain"/>
</dbReference>
<comment type="function">
    <text evidence="11">DNA polymerase that functions in several pathways of DNA repair. Involved in base excision repair (BER) responsible for repair of lesions that give rise to abasic (AP) sites in DNA. Also contributes to DNA double-strand break repair by non-homologous end joining and homologous recombination. Has both template-dependent and template-independent (terminal transferase) DNA polymerase activities. Has also a 5'-deoxyribose-5-phosphate lyase (dRP lyase) activity.</text>
</comment>
<dbReference type="EC" id="2.7.7.7" evidence="11"/>
<evidence type="ECO:0000313" key="14">
    <source>
        <dbReference type="EMBL" id="KAF2768114.1"/>
    </source>
</evidence>
<dbReference type="SUPFAM" id="SSF81301">
    <property type="entry name" value="Nucleotidyltransferase"/>
    <property type="match status" value="1"/>
</dbReference>